<feature type="transmembrane region" description="Helical" evidence="6">
    <location>
        <begin position="183"/>
        <end position="203"/>
    </location>
</feature>
<dbReference type="InterPro" id="IPR002524">
    <property type="entry name" value="Cation_efflux"/>
</dbReference>
<evidence type="ECO:0000259" key="7">
    <source>
        <dbReference type="Pfam" id="PF01545"/>
    </source>
</evidence>
<dbReference type="SUPFAM" id="SSF160240">
    <property type="entry name" value="Cation efflux protein cytoplasmic domain-like"/>
    <property type="match status" value="1"/>
</dbReference>
<evidence type="ECO:0000256" key="4">
    <source>
        <dbReference type="ARBA" id="ARBA00022989"/>
    </source>
</evidence>
<dbReference type="PANTHER" id="PTHR43840">
    <property type="entry name" value="MITOCHONDRIAL METAL TRANSPORTER 1-RELATED"/>
    <property type="match status" value="1"/>
</dbReference>
<evidence type="ECO:0000256" key="6">
    <source>
        <dbReference type="SAM" id="Phobius"/>
    </source>
</evidence>
<accession>A0ABR1F877</accession>
<proteinExistence type="predicted"/>
<evidence type="ECO:0000256" key="1">
    <source>
        <dbReference type="ARBA" id="ARBA00004141"/>
    </source>
</evidence>
<feature type="transmembrane region" description="Helical" evidence="6">
    <location>
        <begin position="287"/>
        <end position="308"/>
    </location>
</feature>
<keyword evidence="4 6" id="KW-1133">Transmembrane helix</keyword>
<keyword evidence="3 6" id="KW-0812">Transmembrane</keyword>
<dbReference type="GeneID" id="90037683"/>
<feature type="domain" description="Cation efflux protein transmembrane" evidence="7">
    <location>
        <begin position="185"/>
        <end position="374"/>
    </location>
</feature>
<dbReference type="EMBL" id="JBBJBU010000003">
    <property type="protein sequence ID" value="KAK7206044.1"/>
    <property type="molecule type" value="Genomic_DNA"/>
</dbReference>
<dbReference type="InterPro" id="IPR058533">
    <property type="entry name" value="Cation_efflux_TM"/>
</dbReference>
<dbReference type="Pfam" id="PF01545">
    <property type="entry name" value="Cation_efflux"/>
    <property type="match status" value="1"/>
</dbReference>
<gene>
    <name evidence="8" type="ORF">BZA70DRAFT_275523</name>
</gene>
<keyword evidence="2" id="KW-0813">Transport</keyword>
<evidence type="ECO:0000256" key="2">
    <source>
        <dbReference type="ARBA" id="ARBA00022448"/>
    </source>
</evidence>
<sequence length="469" mass="52306">MASPRNVRMVPIPASPRPQPPVDSYISLAASPTMMRRPSMFDFIVEEGGTTALSPDLISFAMAPPSKLQRMDSISRLTNLLERRSRALIGNSKALTNWEEKRVDLSTVKNRKLRKFYQEQNELIDRYSEIDRLLDSKIPENVLQVYGDESVHRHLEVPGNIEEEGLPLLGYDPDEERGIRMAILFNFVLNVFLLGGKAAVAVLSNSLSLIASLVDSALDFLSTAIIWTSAKFIQSENSRLKAAFPVGRARLEPIGVLVFSVIMIVSFIQVLIEAVGRLYAEQQEVSLGVSTIVIMVMTIVTKAGAWLWCRSVNSTAVRALAQDAETDVIFNVFSILFPLMALLFHAPQLDSIGAIILSAYVIFTWSQTALDHINHLTGAAAKSADRQVVLYLCMRFADCIQQITSLNAYYAGDNLNVEVDVMVREKMSLRDSHDVGESLQYALETLPMVERAFVHIDYRNDNFAGHLPR</sequence>
<dbReference type="InterPro" id="IPR050291">
    <property type="entry name" value="CDF_Transporter"/>
</dbReference>
<keyword evidence="9" id="KW-1185">Reference proteome</keyword>
<evidence type="ECO:0000313" key="8">
    <source>
        <dbReference type="EMBL" id="KAK7206044.1"/>
    </source>
</evidence>
<evidence type="ECO:0000256" key="5">
    <source>
        <dbReference type="ARBA" id="ARBA00023136"/>
    </source>
</evidence>
<dbReference type="NCBIfam" id="TIGR01297">
    <property type="entry name" value="CDF"/>
    <property type="match status" value="1"/>
</dbReference>
<dbReference type="InterPro" id="IPR027469">
    <property type="entry name" value="Cation_efflux_TMD_sf"/>
</dbReference>
<reference evidence="8 9" key="1">
    <citation type="submission" date="2024-03" db="EMBL/GenBank/DDBJ databases">
        <title>Genome-scale model development and genomic sequencing of the oleaginous clade Lipomyces.</title>
        <authorList>
            <consortium name="Lawrence Berkeley National Laboratory"/>
            <person name="Czajka J.J."/>
            <person name="Han Y."/>
            <person name="Kim J."/>
            <person name="Mondo S.J."/>
            <person name="Hofstad B.A."/>
            <person name="Robles A."/>
            <person name="Haridas S."/>
            <person name="Riley R."/>
            <person name="LaButti K."/>
            <person name="Pangilinan J."/>
            <person name="Andreopoulos W."/>
            <person name="Lipzen A."/>
            <person name="Yan J."/>
            <person name="Wang M."/>
            <person name="Ng V."/>
            <person name="Grigoriev I.V."/>
            <person name="Spatafora J.W."/>
            <person name="Magnuson J.K."/>
            <person name="Baker S.E."/>
            <person name="Pomraning K.R."/>
        </authorList>
    </citation>
    <scope>NUCLEOTIDE SEQUENCE [LARGE SCALE GENOMIC DNA]</scope>
    <source>
        <strain evidence="8 9">Phaff 52-87</strain>
    </source>
</reference>
<dbReference type="SUPFAM" id="SSF161111">
    <property type="entry name" value="Cation efflux protein transmembrane domain-like"/>
    <property type="match status" value="1"/>
</dbReference>
<feature type="transmembrane region" description="Helical" evidence="6">
    <location>
        <begin position="328"/>
        <end position="346"/>
    </location>
</feature>
<name>A0ABR1F877_9ASCO</name>
<protein>
    <submittedName>
        <fullName evidence="8">Cation efflux family-domain-containing protein</fullName>
    </submittedName>
</protein>
<dbReference type="PANTHER" id="PTHR43840:SF4">
    <property type="entry name" value="CDF DIVALENT METAL CATION TRANSPORTER (EUROFUNG)"/>
    <property type="match status" value="1"/>
</dbReference>
<dbReference type="Gene3D" id="3.30.70.1350">
    <property type="entry name" value="Cation efflux protein, cytoplasmic domain"/>
    <property type="match status" value="1"/>
</dbReference>
<comment type="subcellular location">
    <subcellularLocation>
        <location evidence="1">Membrane</location>
        <topology evidence="1">Multi-pass membrane protein</topology>
    </subcellularLocation>
</comment>
<feature type="transmembrane region" description="Helical" evidence="6">
    <location>
        <begin position="209"/>
        <end position="233"/>
    </location>
</feature>
<dbReference type="Gene3D" id="1.20.1510.10">
    <property type="entry name" value="Cation efflux protein transmembrane domain"/>
    <property type="match status" value="1"/>
</dbReference>
<dbReference type="RefSeq" id="XP_064769077.1">
    <property type="nucleotide sequence ID" value="XM_064912171.1"/>
</dbReference>
<evidence type="ECO:0000313" key="9">
    <source>
        <dbReference type="Proteomes" id="UP001498771"/>
    </source>
</evidence>
<organism evidence="8 9">
    <name type="scientific">Myxozyma melibiosi</name>
    <dbReference type="NCBI Taxonomy" id="54550"/>
    <lineage>
        <taxon>Eukaryota</taxon>
        <taxon>Fungi</taxon>
        <taxon>Dikarya</taxon>
        <taxon>Ascomycota</taxon>
        <taxon>Saccharomycotina</taxon>
        <taxon>Lipomycetes</taxon>
        <taxon>Lipomycetales</taxon>
        <taxon>Lipomycetaceae</taxon>
        <taxon>Myxozyma</taxon>
    </lineage>
</organism>
<dbReference type="Proteomes" id="UP001498771">
    <property type="component" value="Unassembled WGS sequence"/>
</dbReference>
<keyword evidence="5 6" id="KW-0472">Membrane</keyword>
<feature type="transmembrane region" description="Helical" evidence="6">
    <location>
        <begin position="254"/>
        <end position="275"/>
    </location>
</feature>
<evidence type="ECO:0000256" key="3">
    <source>
        <dbReference type="ARBA" id="ARBA00022692"/>
    </source>
</evidence>
<comment type="caution">
    <text evidence="8">The sequence shown here is derived from an EMBL/GenBank/DDBJ whole genome shotgun (WGS) entry which is preliminary data.</text>
</comment>
<dbReference type="InterPro" id="IPR036837">
    <property type="entry name" value="Cation_efflux_CTD_sf"/>
</dbReference>